<dbReference type="AlphaFoldDB" id="A0A0F9GYD6"/>
<accession>A0A0F9GYD6</accession>
<comment type="caution">
    <text evidence="1">The sequence shown here is derived from an EMBL/GenBank/DDBJ whole genome shotgun (WGS) entry which is preliminary data.</text>
</comment>
<reference evidence="1" key="1">
    <citation type="journal article" date="2015" name="Nature">
        <title>Complex archaea that bridge the gap between prokaryotes and eukaryotes.</title>
        <authorList>
            <person name="Spang A."/>
            <person name="Saw J.H."/>
            <person name="Jorgensen S.L."/>
            <person name="Zaremba-Niedzwiedzka K."/>
            <person name="Martijn J."/>
            <person name="Lind A.E."/>
            <person name="van Eijk R."/>
            <person name="Schleper C."/>
            <person name="Guy L."/>
            <person name="Ettema T.J."/>
        </authorList>
    </citation>
    <scope>NUCLEOTIDE SEQUENCE</scope>
</reference>
<protein>
    <submittedName>
        <fullName evidence="1">Uncharacterized protein</fullName>
    </submittedName>
</protein>
<sequence>MIASIKDKEGWMLEKEDEVAERLFQRPFVDLPEKIQAGVRRGVELDYADTLSAYAESRCKDERD</sequence>
<gene>
    <name evidence="1" type="ORF">LCGC14_1770680</name>
</gene>
<dbReference type="EMBL" id="LAZR01016596">
    <property type="protein sequence ID" value="KKM03809.1"/>
    <property type="molecule type" value="Genomic_DNA"/>
</dbReference>
<organism evidence="1">
    <name type="scientific">marine sediment metagenome</name>
    <dbReference type="NCBI Taxonomy" id="412755"/>
    <lineage>
        <taxon>unclassified sequences</taxon>
        <taxon>metagenomes</taxon>
        <taxon>ecological metagenomes</taxon>
    </lineage>
</organism>
<name>A0A0F9GYD6_9ZZZZ</name>
<evidence type="ECO:0000313" key="1">
    <source>
        <dbReference type="EMBL" id="KKM03809.1"/>
    </source>
</evidence>
<proteinExistence type="predicted"/>